<evidence type="ECO:0000313" key="2">
    <source>
        <dbReference type="Proteomes" id="UP000054926"/>
    </source>
</evidence>
<dbReference type="Proteomes" id="UP000054926">
    <property type="component" value="Unassembled WGS sequence"/>
</dbReference>
<organism evidence="1 2">
    <name type="scientific">Legionella steelei</name>
    <dbReference type="NCBI Taxonomy" id="947033"/>
    <lineage>
        <taxon>Bacteria</taxon>
        <taxon>Pseudomonadati</taxon>
        <taxon>Pseudomonadota</taxon>
        <taxon>Gammaproteobacteria</taxon>
        <taxon>Legionellales</taxon>
        <taxon>Legionellaceae</taxon>
        <taxon>Legionella</taxon>
    </lineage>
</organism>
<proteinExistence type="predicted"/>
<dbReference type="PATRIC" id="fig|947033.5.peg.1084"/>
<dbReference type="RefSeq" id="WP_058509999.1">
    <property type="nucleotide sequence ID" value="NZ_LNYY01000019.1"/>
</dbReference>
<protein>
    <submittedName>
        <fullName evidence="1">Coiled-coil protein</fullName>
    </submittedName>
</protein>
<dbReference type="STRING" id="947033.Lste_1015"/>
<dbReference type="EMBL" id="LNYY01000019">
    <property type="protein sequence ID" value="KTD67857.1"/>
    <property type="molecule type" value="Genomic_DNA"/>
</dbReference>
<name>A0A0W0ZFF1_9GAMM</name>
<comment type="caution">
    <text evidence="1">The sequence shown here is derived from an EMBL/GenBank/DDBJ whole genome shotgun (WGS) entry which is preliminary data.</text>
</comment>
<keyword evidence="2" id="KW-1185">Reference proteome</keyword>
<dbReference type="AlphaFoldDB" id="A0A0W0ZFF1"/>
<reference evidence="1 2" key="1">
    <citation type="submission" date="2015-11" db="EMBL/GenBank/DDBJ databases">
        <title>Genomic analysis of 38 Legionella species identifies large and diverse effector repertoires.</title>
        <authorList>
            <person name="Burstein D."/>
            <person name="Amaro F."/>
            <person name="Zusman T."/>
            <person name="Lifshitz Z."/>
            <person name="Cohen O."/>
            <person name="Gilbert J.A."/>
            <person name="Pupko T."/>
            <person name="Shuman H.A."/>
            <person name="Segal G."/>
        </authorList>
    </citation>
    <scope>NUCLEOTIDE SEQUENCE [LARGE SCALE GENOMIC DNA]</scope>
    <source>
        <strain evidence="1 2">IMVS3376</strain>
    </source>
</reference>
<evidence type="ECO:0000313" key="1">
    <source>
        <dbReference type="EMBL" id="KTD67857.1"/>
    </source>
</evidence>
<sequence length="878" mass="100391">MELGQKNRIIERILKDKSENPDAMNLQALDLNHYSDLEKLLDHIDFHQNGLFNLETLETDPEQWREFCYIVNYSSTFDKIGSPPLLKAVDFEKAEECIRYTLNAHEIIQLPKDNYYARPAYTLQNADTELDDLIASSRARLYALTQTIPEATQFDASNSLQVAAQILRLQEEIERLPQNDLEKEKLEKRLNIFLDLNNINGLKQIRIPQDNGLALTYCTLQENIGGVTEKITLMSLTNVKKQLRRLCNRAEGLSVADYHTERGQYKLSTQAIIKLPKHGTIQEVQHEAMALNISRLMGLDTTATTTITYNGHPALFIPFDEIQLLSDFSLGKTFYAWLVGKSYTHYSTIKTIGEGIQADCFIDDFGDAFALLYLCSDTDAIGGNCQNKALRNAKSLYIFDQSLMDTHKFILDSRMCLIPGGFLKKHTRHGLGRNRTIIEDSSMHAKFESIIKLQAIGNKILQYITHTILQHQQQAARIKRQFKKPLSTEKQSQLTSELSDLVLLEKDAETLRTMMIERLAAIDDVLPQTVGNIDLPMIRNALIFEKLIHNPILYSDDGRPFKNPWTYRQQNKLKQVEELNNGLIQLTFNDKVPSAMIDFMIRRGGGNSITITSSKTVTLSKVQLAALREDLLHPEYRLVLDPAINYLEPIDLASIKVAYKTGNRTYIMYTINCYREKMRCDTISVDEKLKCIVETEEQLRELILTAHDRGFGMHVIKKFFFDAQQQLQRLMPPLKVPEKLNDAFTAALKLDRVSEFNAVVLEAIKHDKISDQQFLNFLDECLQRTNAATNYTKAGQESLELSNKAKEVIRQLEVIRMPFITQLLASCPHQNKLKQAESCVIETKQEKKEDVWTAESTSDSLSLDIVHEHEENMSILCN</sequence>
<gene>
    <name evidence="1" type="ORF">Lste_1015</name>
</gene>
<dbReference type="OrthoDB" id="5650734at2"/>
<accession>A0A0W0ZFF1</accession>